<accession>A0A1H5YK34</accession>
<evidence type="ECO:0000313" key="2">
    <source>
        <dbReference type="EMBL" id="SEG24428.1"/>
    </source>
</evidence>
<reference evidence="3" key="1">
    <citation type="submission" date="2016-10" db="EMBL/GenBank/DDBJ databases">
        <authorList>
            <person name="Varghese N."/>
            <person name="Submissions S."/>
        </authorList>
    </citation>
    <scope>NUCLEOTIDE SEQUENCE [LARGE SCALE GENOMIC DNA]</scope>
    <source>
        <strain evidence="3">DSM 22361</strain>
    </source>
</reference>
<dbReference type="Gene3D" id="1.20.120.520">
    <property type="entry name" value="nmb1532 protein domain like"/>
    <property type="match status" value="1"/>
</dbReference>
<name>A0A1H5YK34_9SPHI</name>
<dbReference type="EMBL" id="FNUT01000006">
    <property type="protein sequence ID" value="SEG24428.1"/>
    <property type="molecule type" value="Genomic_DNA"/>
</dbReference>
<keyword evidence="3" id="KW-1185">Reference proteome</keyword>
<dbReference type="Proteomes" id="UP000236731">
    <property type="component" value="Unassembled WGS sequence"/>
</dbReference>
<dbReference type="InterPro" id="IPR012312">
    <property type="entry name" value="Hemerythrin-like"/>
</dbReference>
<dbReference type="RefSeq" id="WP_103906219.1">
    <property type="nucleotide sequence ID" value="NZ_CP049246.1"/>
</dbReference>
<dbReference type="AlphaFoldDB" id="A0A1H5YK34"/>
<dbReference type="Pfam" id="PF01814">
    <property type="entry name" value="Hemerythrin"/>
    <property type="match status" value="1"/>
</dbReference>
<feature type="domain" description="Hemerythrin-like" evidence="1">
    <location>
        <begin position="16"/>
        <end position="122"/>
    </location>
</feature>
<dbReference type="OrthoDB" id="9793254at2"/>
<gene>
    <name evidence="2" type="ORF">SAMN05421877_10633</name>
</gene>
<proteinExistence type="predicted"/>
<evidence type="ECO:0000313" key="3">
    <source>
        <dbReference type="Proteomes" id="UP000236731"/>
    </source>
</evidence>
<evidence type="ECO:0000259" key="1">
    <source>
        <dbReference type="Pfam" id="PF01814"/>
    </source>
</evidence>
<sequence length="154" mass="18628">METKPLKRHPALQPLSKEHHFALLLCWKFRRGLERQIDPERIGRYVKEMWTHQLEPHFAIEEEYVFAILEEDHKLVQEAIGQHRSLKRLILQDSFTEKSLNRIEETLEAHIRLEERQLFPLVQKAASKEQLERIQVKHDHPIAELPWEDEFWKT</sequence>
<organism evidence="2 3">
    <name type="scientific">Sphingobacterium lactis</name>
    <dbReference type="NCBI Taxonomy" id="797291"/>
    <lineage>
        <taxon>Bacteria</taxon>
        <taxon>Pseudomonadati</taxon>
        <taxon>Bacteroidota</taxon>
        <taxon>Sphingobacteriia</taxon>
        <taxon>Sphingobacteriales</taxon>
        <taxon>Sphingobacteriaceae</taxon>
        <taxon>Sphingobacterium</taxon>
    </lineage>
</organism>
<protein>
    <recommendedName>
        <fullName evidence="1">Hemerythrin-like domain-containing protein</fullName>
    </recommendedName>
</protein>